<proteinExistence type="predicted"/>
<dbReference type="Proteomes" id="UP000012045">
    <property type="component" value="Unassembled WGS sequence"/>
</dbReference>
<accession>M7U5I9</accession>
<protein>
    <submittedName>
        <fullName evidence="1">Uncharacterized protein</fullName>
    </submittedName>
</protein>
<name>M7U5I9_BOTF1</name>
<dbReference type="EMBL" id="KB708067">
    <property type="protein sequence ID" value="EMR81848.1"/>
    <property type="molecule type" value="Genomic_DNA"/>
</dbReference>
<sequence>MPMQRNSPPLTQVKLNSHDGGFHTSSIAVQKEALLDELGLGIRSFNRLLTSHTLLASNSLQVSSKT</sequence>
<dbReference type="AlphaFoldDB" id="M7U5I9"/>
<evidence type="ECO:0000313" key="2">
    <source>
        <dbReference type="Proteomes" id="UP000012045"/>
    </source>
</evidence>
<gene>
    <name evidence="1" type="ORF">BcDW1_9583</name>
</gene>
<dbReference type="HOGENOM" id="CLU_2830878_0_0_1"/>
<organism evidence="1 2">
    <name type="scientific">Botryotinia fuckeliana (strain BcDW1)</name>
    <name type="common">Noble rot fungus</name>
    <name type="synonym">Botrytis cinerea</name>
    <dbReference type="NCBI Taxonomy" id="1290391"/>
    <lineage>
        <taxon>Eukaryota</taxon>
        <taxon>Fungi</taxon>
        <taxon>Dikarya</taxon>
        <taxon>Ascomycota</taxon>
        <taxon>Pezizomycotina</taxon>
        <taxon>Leotiomycetes</taxon>
        <taxon>Helotiales</taxon>
        <taxon>Sclerotiniaceae</taxon>
        <taxon>Botrytis</taxon>
    </lineage>
</organism>
<evidence type="ECO:0000313" key="1">
    <source>
        <dbReference type="EMBL" id="EMR81848.1"/>
    </source>
</evidence>
<reference evidence="2" key="1">
    <citation type="journal article" date="2013" name="Genome Announc.">
        <title>Draft genome sequence of Botrytis cinerea BcDW1, inoculum for noble rot of grape berries.</title>
        <authorList>
            <person name="Blanco-Ulate B."/>
            <person name="Allen G."/>
            <person name="Powell A.L."/>
            <person name="Cantu D."/>
        </authorList>
    </citation>
    <scope>NUCLEOTIDE SEQUENCE [LARGE SCALE GENOMIC DNA]</scope>
    <source>
        <strain evidence="2">BcDW1</strain>
    </source>
</reference>